<dbReference type="Gramene" id="mRNA:HanXRQr2_Chr08g0332921">
    <property type="protein sequence ID" value="CDS:HanXRQr2_Chr08g0332921.1"/>
    <property type="gene ID" value="HanXRQr2_Chr08g0332921"/>
</dbReference>
<name>A0A9K3NCW6_HELAN</name>
<comment type="caution">
    <text evidence="1">The sequence shown here is derived from an EMBL/GenBank/DDBJ whole genome shotgun (WGS) entry which is preliminary data.</text>
</comment>
<dbReference type="AlphaFoldDB" id="A0A9K3NCW6"/>
<organism evidence="1 2">
    <name type="scientific">Helianthus annuus</name>
    <name type="common">Common sunflower</name>
    <dbReference type="NCBI Taxonomy" id="4232"/>
    <lineage>
        <taxon>Eukaryota</taxon>
        <taxon>Viridiplantae</taxon>
        <taxon>Streptophyta</taxon>
        <taxon>Embryophyta</taxon>
        <taxon>Tracheophyta</taxon>
        <taxon>Spermatophyta</taxon>
        <taxon>Magnoliopsida</taxon>
        <taxon>eudicotyledons</taxon>
        <taxon>Gunneridae</taxon>
        <taxon>Pentapetalae</taxon>
        <taxon>asterids</taxon>
        <taxon>campanulids</taxon>
        <taxon>Asterales</taxon>
        <taxon>Asteraceae</taxon>
        <taxon>Asteroideae</taxon>
        <taxon>Heliantheae alliance</taxon>
        <taxon>Heliantheae</taxon>
        <taxon>Helianthus</taxon>
    </lineage>
</organism>
<protein>
    <submittedName>
        <fullName evidence="1">Uncharacterized protein</fullName>
    </submittedName>
</protein>
<dbReference type="Proteomes" id="UP000215914">
    <property type="component" value="Unassembled WGS sequence"/>
</dbReference>
<reference evidence="1" key="1">
    <citation type="journal article" date="2017" name="Nature">
        <title>The sunflower genome provides insights into oil metabolism, flowering and Asterid evolution.</title>
        <authorList>
            <person name="Badouin H."/>
            <person name="Gouzy J."/>
            <person name="Grassa C.J."/>
            <person name="Murat F."/>
            <person name="Staton S.E."/>
            <person name="Cottret L."/>
            <person name="Lelandais-Briere C."/>
            <person name="Owens G.L."/>
            <person name="Carrere S."/>
            <person name="Mayjonade B."/>
            <person name="Legrand L."/>
            <person name="Gill N."/>
            <person name="Kane N.C."/>
            <person name="Bowers J.E."/>
            <person name="Hubner S."/>
            <person name="Bellec A."/>
            <person name="Berard A."/>
            <person name="Berges H."/>
            <person name="Blanchet N."/>
            <person name="Boniface M.C."/>
            <person name="Brunel D."/>
            <person name="Catrice O."/>
            <person name="Chaidir N."/>
            <person name="Claudel C."/>
            <person name="Donnadieu C."/>
            <person name="Faraut T."/>
            <person name="Fievet G."/>
            <person name="Helmstetter N."/>
            <person name="King M."/>
            <person name="Knapp S.J."/>
            <person name="Lai Z."/>
            <person name="Le Paslier M.C."/>
            <person name="Lippi Y."/>
            <person name="Lorenzon L."/>
            <person name="Mandel J.R."/>
            <person name="Marage G."/>
            <person name="Marchand G."/>
            <person name="Marquand E."/>
            <person name="Bret-Mestries E."/>
            <person name="Morien E."/>
            <person name="Nambeesan S."/>
            <person name="Nguyen T."/>
            <person name="Pegot-Espagnet P."/>
            <person name="Pouilly N."/>
            <person name="Raftis F."/>
            <person name="Sallet E."/>
            <person name="Schiex T."/>
            <person name="Thomas J."/>
            <person name="Vandecasteele C."/>
            <person name="Vares D."/>
            <person name="Vear F."/>
            <person name="Vautrin S."/>
            <person name="Crespi M."/>
            <person name="Mangin B."/>
            <person name="Burke J.M."/>
            <person name="Salse J."/>
            <person name="Munos S."/>
            <person name="Vincourt P."/>
            <person name="Rieseberg L.H."/>
            <person name="Langlade N.B."/>
        </authorList>
    </citation>
    <scope>NUCLEOTIDE SEQUENCE</scope>
    <source>
        <tissue evidence="1">Leaves</tissue>
    </source>
</reference>
<proteinExistence type="predicted"/>
<accession>A0A9K3NCW6</accession>
<evidence type="ECO:0000313" key="1">
    <source>
        <dbReference type="EMBL" id="KAF5794858.1"/>
    </source>
</evidence>
<reference evidence="1" key="2">
    <citation type="submission" date="2020-06" db="EMBL/GenBank/DDBJ databases">
        <title>Helianthus annuus Genome sequencing and assembly Release 2.</title>
        <authorList>
            <person name="Gouzy J."/>
            <person name="Langlade N."/>
            <person name="Munos S."/>
        </authorList>
    </citation>
    <scope>NUCLEOTIDE SEQUENCE</scope>
    <source>
        <tissue evidence="1">Leaves</tissue>
    </source>
</reference>
<evidence type="ECO:0000313" key="2">
    <source>
        <dbReference type="Proteomes" id="UP000215914"/>
    </source>
</evidence>
<gene>
    <name evidence="1" type="ORF">HanXRQr2_Chr08g0332921</name>
</gene>
<keyword evidence="2" id="KW-1185">Reference proteome</keyword>
<dbReference type="EMBL" id="MNCJ02000323">
    <property type="protein sequence ID" value="KAF5794858.1"/>
    <property type="molecule type" value="Genomic_DNA"/>
</dbReference>
<sequence>MADSISNSPVSISLSSNRYLQTLHRRSIAQIEKNHPNLISSSDEVICSFY</sequence>